<comment type="caution">
    <text evidence="2">The sequence shown here is derived from an EMBL/GenBank/DDBJ whole genome shotgun (WGS) entry which is preliminary data.</text>
</comment>
<sequence>MTITGGTASDRTPAPAARDRRYGPAAAGVVPAQGRPRVPAPPSPSVPASPLASPPASAERRRGERVRPAVTELRLSAFGAHRGTALPLGPVTLLRGPSGSGKSTALRAYEVLTALGSGAGLAEALPDAADRVPESARPDAQGRRGFRIGCTVDGPVGPVRLDIAVQAEPSLRIVGERLTAQGRVLLATALRDPGRGTVQAEWHTAGSTPVTRAPLPDDLLATALLPLRVAGKTQGQRDVLAAAEQVVVGLRSVFPCDPQPRSMRAPVPVGEGRLRRDCRNLAEVLHRTATECPRRHVRLAAFARAGCTGPVTGLGLRESAEGDTVQAVLERTARAATPLGRLGDGELRYLALGLVLLTGPGVLAVDPVAEVPQAMQTLTVLADGFDRGLDGRQVSALLALAREICARGHLRLVATIGEGTAVDLPDLPDLPGQASGVSEPKGANEVQGAGPGVGANESQVTVVDLGRDRT</sequence>
<dbReference type="EMBL" id="JBHMCT010000019">
    <property type="protein sequence ID" value="MFB9557871.1"/>
    <property type="molecule type" value="Genomic_DNA"/>
</dbReference>
<feature type="compositionally biased region" description="Low complexity" evidence="1">
    <location>
        <begin position="23"/>
        <end position="37"/>
    </location>
</feature>
<gene>
    <name evidence="2" type="ORF">ACFFTP_27260</name>
</gene>
<reference evidence="2 3" key="1">
    <citation type="submission" date="2024-09" db="EMBL/GenBank/DDBJ databases">
        <authorList>
            <person name="Sun Q."/>
            <person name="Mori K."/>
        </authorList>
    </citation>
    <scope>NUCLEOTIDE SEQUENCE [LARGE SCALE GENOMIC DNA]</scope>
    <source>
        <strain evidence="2 3">JCM 4414</strain>
    </source>
</reference>
<feature type="compositionally biased region" description="Pro residues" evidence="1">
    <location>
        <begin position="38"/>
        <end position="47"/>
    </location>
</feature>
<accession>A0ABV5QWH0</accession>
<evidence type="ECO:0000256" key="1">
    <source>
        <dbReference type="SAM" id="MobiDB-lite"/>
    </source>
</evidence>
<feature type="region of interest" description="Disordered" evidence="1">
    <location>
        <begin position="1"/>
        <end position="68"/>
    </location>
</feature>
<dbReference type="SUPFAM" id="SSF52540">
    <property type="entry name" value="P-loop containing nucleoside triphosphate hydrolases"/>
    <property type="match status" value="1"/>
</dbReference>
<feature type="compositionally biased region" description="Low complexity" evidence="1">
    <location>
        <begin position="7"/>
        <end position="16"/>
    </location>
</feature>
<protein>
    <submittedName>
        <fullName evidence="2">AAA family ATPase</fullName>
    </submittedName>
</protein>
<name>A0ABV5QWH0_9ACTN</name>
<feature type="compositionally biased region" description="Basic and acidic residues" evidence="1">
    <location>
        <begin position="58"/>
        <end position="67"/>
    </location>
</feature>
<organism evidence="2 3">
    <name type="scientific">Streptomyces roseoviridis</name>
    <dbReference type="NCBI Taxonomy" id="67361"/>
    <lineage>
        <taxon>Bacteria</taxon>
        <taxon>Bacillati</taxon>
        <taxon>Actinomycetota</taxon>
        <taxon>Actinomycetes</taxon>
        <taxon>Kitasatosporales</taxon>
        <taxon>Streptomycetaceae</taxon>
        <taxon>Streptomyces</taxon>
    </lineage>
</organism>
<dbReference type="InterPro" id="IPR027417">
    <property type="entry name" value="P-loop_NTPase"/>
</dbReference>
<dbReference type="RefSeq" id="WP_382746063.1">
    <property type="nucleotide sequence ID" value="NZ_BAAAWU010000001.1"/>
</dbReference>
<evidence type="ECO:0000313" key="3">
    <source>
        <dbReference type="Proteomes" id="UP001589716"/>
    </source>
</evidence>
<keyword evidence="3" id="KW-1185">Reference proteome</keyword>
<feature type="compositionally biased region" description="Low complexity" evidence="1">
    <location>
        <begin position="48"/>
        <end position="57"/>
    </location>
</feature>
<feature type="region of interest" description="Disordered" evidence="1">
    <location>
        <begin position="427"/>
        <end position="470"/>
    </location>
</feature>
<evidence type="ECO:0000313" key="2">
    <source>
        <dbReference type="EMBL" id="MFB9557871.1"/>
    </source>
</evidence>
<dbReference type="Proteomes" id="UP001589716">
    <property type="component" value="Unassembled WGS sequence"/>
</dbReference>
<proteinExistence type="predicted"/>